<dbReference type="InterPro" id="IPR036291">
    <property type="entry name" value="NAD(P)-bd_dom_sf"/>
</dbReference>
<dbReference type="EMBL" id="JAGIOO010000001">
    <property type="protein sequence ID" value="MBP2472654.1"/>
    <property type="molecule type" value="Genomic_DNA"/>
</dbReference>
<dbReference type="Gene3D" id="1.10.1040.10">
    <property type="entry name" value="N-(1-d-carboxylethyl)-l-norvaline Dehydrogenase, domain 2"/>
    <property type="match status" value="1"/>
</dbReference>
<dbReference type="InterPro" id="IPR051402">
    <property type="entry name" value="KPR-Related"/>
</dbReference>
<comment type="similarity">
    <text evidence="1 4">Belongs to the ketopantoate reductase family.</text>
</comment>
<dbReference type="NCBIfam" id="TIGR00745">
    <property type="entry name" value="apbA_panE"/>
    <property type="match status" value="1"/>
</dbReference>
<comment type="pathway">
    <text evidence="4">Cofactor biosynthesis; (R)-pantothenate biosynthesis; (R)-pantoate from 3-methyl-2-oxobutanoate: step 2/2.</text>
</comment>
<keyword evidence="3 4" id="KW-0560">Oxidoreductase</keyword>
<dbReference type="PANTHER" id="PTHR21708:SF26">
    <property type="entry name" value="2-DEHYDROPANTOATE 2-REDUCTASE"/>
    <property type="match status" value="1"/>
</dbReference>
<dbReference type="InterPro" id="IPR013328">
    <property type="entry name" value="6PGD_dom2"/>
</dbReference>
<feature type="domain" description="Ketopantoate reductase C-terminal" evidence="6">
    <location>
        <begin position="178"/>
        <end position="271"/>
    </location>
</feature>
<evidence type="ECO:0000313" key="8">
    <source>
        <dbReference type="Proteomes" id="UP001519363"/>
    </source>
</evidence>
<evidence type="ECO:0000259" key="5">
    <source>
        <dbReference type="Pfam" id="PF02558"/>
    </source>
</evidence>
<comment type="catalytic activity">
    <reaction evidence="4">
        <text>(R)-pantoate + NADP(+) = 2-dehydropantoate + NADPH + H(+)</text>
        <dbReference type="Rhea" id="RHEA:16233"/>
        <dbReference type="ChEBI" id="CHEBI:11561"/>
        <dbReference type="ChEBI" id="CHEBI:15378"/>
        <dbReference type="ChEBI" id="CHEBI:15980"/>
        <dbReference type="ChEBI" id="CHEBI:57783"/>
        <dbReference type="ChEBI" id="CHEBI:58349"/>
        <dbReference type="EC" id="1.1.1.169"/>
    </reaction>
</comment>
<dbReference type="Gene3D" id="3.40.50.720">
    <property type="entry name" value="NAD(P)-binding Rossmann-like Domain"/>
    <property type="match status" value="1"/>
</dbReference>
<sequence length="290" mass="29466">MATVAVLGPGGVGGVLAARLGAAGHEVTVVATERTAAEITARGLSFQAPGAAPTVSYPAARPWLTGPVDLLVVAVKATELLAAAARVPAPVLGPAATVLPLLNGVDHVPVLRALYPAAHVVPASIAIEAARHRPGVVEQLSAMADLVVADGTEAGAAAAELFRGAGLTVATHPDENTVLWRKLGFLAPFALLTTGARAAVGEAVARRPEWVRALVDETAAAAAVHGVAIDAEKVEQRVRSLPPAMRSSMLRDREAGRTLELDAIAGPVIRAIGSTKAATTVEAVRTILAD</sequence>
<dbReference type="SUPFAM" id="SSF51735">
    <property type="entry name" value="NAD(P)-binding Rossmann-fold domains"/>
    <property type="match status" value="1"/>
</dbReference>
<organism evidence="7 8">
    <name type="scientific">Crossiella equi</name>
    <dbReference type="NCBI Taxonomy" id="130796"/>
    <lineage>
        <taxon>Bacteria</taxon>
        <taxon>Bacillati</taxon>
        <taxon>Actinomycetota</taxon>
        <taxon>Actinomycetes</taxon>
        <taxon>Pseudonocardiales</taxon>
        <taxon>Pseudonocardiaceae</taxon>
        <taxon>Crossiella</taxon>
    </lineage>
</organism>
<feature type="domain" description="Ketopantoate reductase N-terminal" evidence="5">
    <location>
        <begin position="4"/>
        <end position="147"/>
    </location>
</feature>
<dbReference type="InterPro" id="IPR003710">
    <property type="entry name" value="ApbA"/>
</dbReference>
<dbReference type="InterPro" id="IPR013332">
    <property type="entry name" value="KPR_N"/>
</dbReference>
<evidence type="ECO:0000256" key="3">
    <source>
        <dbReference type="ARBA" id="ARBA00023002"/>
    </source>
</evidence>
<keyword evidence="2 4" id="KW-0521">NADP</keyword>
<dbReference type="InterPro" id="IPR008927">
    <property type="entry name" value="6-PGluconate_DH-like_C_sf"/>
</dbReference>
<reference evidence="7 8" key="1">
    <citation type="submission" date="2021-03" db="EMBL/GenBank/DDBJ databases">
        <title>Sequencing the genomes of 1000 actinobacteria strains.</title>
        <authorList>
            <person name="Klenk H.-P."/>
        </authorList>
    </citation>
    <scope>NUCLEOTIDE SEQUENCE [LARGE SCALE GENOMIC DNA]</scope>
    <source>
        <strain evidence="7 8">DSM 44580</strain>
    </source>
</reference>
<keyword evidence="8" id="KW-1185">Reference proteome</keyword>
<evidence type="ECO:0000256" key="2">
    <source>
        <dbReference type="ARBA" id="ARBA00022857"/>
    </source>
</evidence>
<dbReference type="Pfam" id="PF08546">
    <property type="entry name" value="ApbA_C"/>
    <property type="match status" value="1"/>
</dbReference>
<protein>
    <recommendedName>
        <fullName evidence="4">2-dehydropantoate 2-reductase</fullName>
        <ecNumber evidence="4">1.1.1.169</ecNumber>
    </recommendedName>
    <alternativeName>
        <fullName evidence="4">Ketopantoate reductase</fullName>
    </alternativeName>
</protein>
<dbReference type="Pfam" id="PF02558">
    <property type="entry name" value="ApbA"/>
    <property type="match status" value="1"/>
</dbReference>
<dbReference type="SUPFAM" id="SSF48179">
    <property type="entry name" value="6-phosphogluconate dehydrogenase C-terminal domain-like"/>
    <property type="match status" value="1"/>
</dbReference>
<dbReference type="InterPro" id="IPR013752">
    <property type="entry name" value="KPA_reductase"/>
</dbReference>
<comment type="caution">
    <text evidence="7">The sequence shown here is derived from an EMBL/GenBank/DDBJ whole genome shotgun (WGS) entry which is preliminary data.</text>
</comment>
<keyword evidence="4" id="KW-0566">Pantothenate biosynthesis</keyword>
<dbReference type="GO" id="GO:0008677">
    <property type="term" value="F:2-dehydropantoate 2-reductase activity"/>
    <property type="evidence" value="ECO:0007669"/>
    <property type="project" value="UniProtKB-EC"/>
</dbReference>
<evidence type="ECO:0000256" key="4">
    <source>
        <dbReference type="RuleBase" id="RU362068"/>
    </source>
</evidence>
<evidence type="ECO:0000259" key="6">
    <source>
        <dbReference type="Pfam" id="PF08546"/>
    </source>
</evidence>
<dbReference type="PANTHER" id="PTHR21708">
    <property type="entry name" value="PROBABLE 2-DEHYDROPANTOATE 2-REDUCTASE"/>
    <property type="match status" value="1"/>
</dbReference>
<dbReference type="Proteomes" id="UP001519363">
    <property type="component" value="Unassembled WGS sequence"/>
</dbReference>
<accession>A0ABS5A7U2</accession>
<evidence type="ECO:0000256" key="1">
    <source>
        <dbReference type="ARBA" id="ARBA00007870"/>
    </source>
</evidence>
<dbReference type="EC" id="1.1.1.169" evidence="4"/>
<evidence type="ECO:0000313" key="7">
    <source>
        <dbReference type="EMBL" id="MBP2472654.1"/>
    </source>
</evidence>
<gene>
    <name evidence="7" type="ORF">JOF53_001526</name>
</gene>
<proteinExistence type="inferred from homology"/>
<comment type="function">
    <text evidence="4">Catalyzes the NADPH-dependent reduction of ketopantoate into pantoic acid.</text>
</comment>
<name>A0ABS5A7U2_9PSEU</name>
<dbReference type="RefSeq" id="WP_086783180.1">
    <property type="nucleotide sequence ID" value="NZ_JAGIOO010000001.1"/>
</dbReference>